<reference evidence="1 2" key="1">
    <citation type="submission" date="2021-03" db="EMBL/GenBank/DDBJ databases">
        <title>Genomic Encyclopedia of Type Strains, Phase IV (KMG-IV): sequencing the most valuable type-strain genomes for metagenomic binning, comparative biology and taxonomic classification.</title>
        <authorList>
            <person name="Goeker M."/>
        </authorList>
    </citation>
    <scope>NUCLEOTIDE SEQUENCE [LARGE SCALE GENOMIC DNA]</scope>
    <source>
        <strain evidence="1 2">DSM 26806</strain>
    </source>
</reference>
<dbReference type="Pfam" id="PF26325">
    <property type="entry name" value="YhjD"/>
    <property type="match status" value="1"/>
</dbReference>
<gene>
    <name evidence="1" type="ORF">J2Z69_000387</name>
</gene>
<dbReference type="InterPro" id="IPR058600">
    <property type="entry name" value="YhjD-like"/>
</dbReference>
<proteinExistence type="predicted"/>
<name>A0ABS4JCB5_9BACL</name>
<evidence type="ECO:0000313" key="1">
    <source>
        <dbReference type="EMBL" id="MBP1999368.1"/>
    </source>
</evidence>
<protein>
    <submittedName>
        <fullName evidence="1">Uncharacterized protein</fullName>
    </submittedName>
</protein>
<keyword evidence="2" id="KW-1185">Reference proteome</keyword>
<dbReference type="RefSeq" id="WP_209858667.1">
    <property type="nucleotide sequence ID" value="NZ_JAGGLD010000001.1"/>
</dbReference>
<dbReference type="EMBL" id="JAGGLD010000001">
    <property type="protein sequence ID" value="MBP1999368.1"/>
    <property type="molecule type" value="Genomic_DNA"/>
</dbReference>
<evidence type="ECO:0000313" key="2">
    <source>
        <dbReference type="Proteomes" id="UP001519288"/>
    </source>
</evidence>
<dbReference type="Proteomes" id="UP001519288">
    <property type="component" value="Unassembled WGS sequence"/>
</dbReference>
<accession>A0ABS4JCB5</accession>
<comment type="caution">
    <text evidence="1">The sequence shown here is derived from an EMBL/GenBank/DDBJ whole genome shotgun (WGS) entry which is preliminary data.</text>
</comment>
<organism evidence="1 2">
    <name type="scientific">Paenibacillus shirakamiensis</name>
    <dbReference type="NCBI Taxonomy" id="1265935"/>
    <lineage>
        <taxon>Bacteria</taxon>
        <taxon>Bacillati</taxon>
        <taxon>Bacillota</taxon>
        <taxon>Bacilli</taxon>
        <taxon>Bacillales</taxon>
        <taxon>Paenibacillaceae</taxon>
        <taxon>Paenibacillus</taxon>
    </lineage>
</organism>
<sequence length="127" mass="14856">MKTIPLQTQAEAEWVKEYLLLPLLLDILERDIVHISEDTGLFKFPQIYILMLHDIQRQVMLDLTTVRRQLRQNGLKVYEQHRTALGLEASYLCRGYEHSFSILWGLVKANLEERLCGYMGIDISAQH</sequence>